<evidence type="ECO:0000256" key="1">
    <source>
        <dbReference type="SAM" id="Phobius"/>
    </source>
</evidence>
<accession>A0ABU8HI63</accession>
<keyword evidence="2" id="KW-0378">Hydrolase</keyword>
<evidence type="ECO:0000313" key="3">
    <source>
        <dbReference type="Proteomes" id="UP001312865"/>
    </source>
</evidence>
<proteinExistence type="predicted"/>
<feature type="transmembrane region" description="Helical" evidence="1">
    <location>
        <begin position="12"/>
        <end position="34"/>
    </location>
</feature>
<evidence type="ECO:0000313" key="2">
    <source>
        <dbReference type="EMBL" id="MEI5909093.1"/>
    </source>
</evidence>
<dbReference type="Proteomes" id="UP001312865">
    <property type="component" value="Unassembled WGS sequence"/>
</dbReference>
<dbReference type="EMBL" id="JBBAXC010000019">
    <property type="protein sequence ID" value="MEI5909093.1"/>
    <property type="molecule type" value="Genomic_DNA"/>
</dbReference>
<protein>
    <submittedName>
        <fullName evidence="2">Alpha/beta hydrolase</fullName>
    </submittedName>
</protein>
<comment type="caution">
    <text evidence="2">The sequence shown here is derived from an EMBL/GenBank/DDBJ whole genome shotgun (WGS) entry which is preliminary data.</text>
</comment>
<gene>
    <name evidence="2" type="ORF">WAK64_18745</name>
</gene>
<name>A0ABU8HI63_9BACI</name>
<keyword evidence="1" id="KW-0812">Transmembrane</keyword>
<sequence>MRKLVSIIRKIVIYCFVLLLLSVMTIFTYHQYWLSKEADLLKSNGTIVNIMNKDIHVYKEGEGKETFVFMSGSGIAAPVYEMKGLYSKFSKENKVAIVERAGYGYSDIFGDTRDIDTILEQTRTGLKDSGSQPPYILVPHSISGIESIYWAQKYPEEVKAIIGLDIGLPHEYVDHKLSAVDSLMFRGMQFLTTIGVQRLLPHVTYDPEVLKQSFLTNKEKKIFKAISNKKAFNQDMKNEILQTYDNAKKSTELALPNSTPILFLSAYTKQNEHADFTKQKNKNYEAFSDQLHVSEVQKIEGKHSIYLYAPERIYELTTDFINELE</sequence>
<keyword evidence="3" id="KW-1185">Reference proteome</keyword>
<dbReference type="InterPro" id="IPR029058">
    <property type="entry name" value="AB_hydrolase_fold"/>
</dbReference>
<organism evidence="2 3">
    <name type="scientific">Bacillus spongiae</name>
    <dbReference type="NCBI Taxonomy" id="2683610"/>
    <lineage>
        <taxon>Bacteria</taxon>
        <taxon>Bacillati</taxon>
        <taxon>Bacillota</taxon>
        <taxon>Bacilli</taxon>
        <taxon>Bacillales</taxon>
        <taxon>Bacillaceae</taxon>
        <taxon>Bacillus</taxon>
    </lineage>
</organism>
<dbReference type="Gene3D" id="3.40.50.1820">
    <property type="entry name" value="alpha/beta hydrolase"/>
    <property type="match status" value="1"/>
</dbReference>
<reference evidence="2 3" key="1">
    <citation type="journal article" date="2018" name="J. Microbiol.">
        <title>Bacillus spongiae sp. nov., isolated from sponge of Jeju Island.</title>
        <authorList>
            <person name="Lee G.E."/>
            <person name="Im W.T."/>
            <person name="Park J.S."/>
        </authorList>
    </citation>
    <scope>NUCLEOTIDE SEQUENCE [LARGE SCALE GENOMIC DNA]</scope>
    <source>
        <strain evidence="2 3">135PIL107-10</strain>
    </source>
</reference>
<dbReference type="SUPFAM" id="SSF53474">
    <property type="entry name" value="alpha/beta-Hydrolases"/>
    <property type="match status" value="1"/>
</dbReference>
<keyword evidence="1" id="KW-0472">Membrane</keyword>
<keyword evidence="1" id="KW-1133">Transmembrane helix</keyword>
<dbReference type="GO" id="GO:0016787">
    <property type="term" value="F:hydrolase activity"/>
    <property type="evidence" value="ECO:0007669"/>
    <property type="project" value="UniProtKB-KW"/>
</dbReference>
<dbReference type="RefSeq" id="WP_336588535.1">
    <property type="nucleotide sequence ID" value="NZ_JBBAXC010000019.1"/>
</dbReference>